<evidence type="ECO:0000313" key="1">
    <source>
        <dbReference type="EMBL" id="EOQ88539.1"/>
    </source>
</evidence>
<dbReference type="OrthoDB" id="1355849at2"/>
<organism evidence="1 2">
    <name type="scientific">Leptospira yanagawae serovar Saopaulo str. Sao Paulo = ATCC 700523</name>
    <dbReference type="NCBI Taxonomy" id="1249483"/>
    <lineage>
        <taxon>Bacteria</taxon>
        <taxon>Pseudomonadati</taxon>
        <taxon>Spirochaetota</taxon>
        <taxon>Spirochaetia</taxon>
        <taxon>Leptospirales</taxon>
        <taxon>Leptospiraceae</taxon>
        <taxon>Leptospira</taxon>
    </lineage>
</organism>
<dbReference type="AlphaFoldDB" id="A0A5E8HBD1"/>
<evidence type="ECO:0000313" key="2">
    <source>
        <dbReference type="Proteomes" id="UP000013996"/>
    </source>
</evidence>
<dbReference type="EMBL" id="AOGX02000020">
    <property type="protein sequence ID" value="EOQ88539.1"/>
    <property type="molecule type" value="Genomic_DNA"/>
</dbReference>
<dbReference type="RefSeq" id="WP_015677825.1">
    <property type="nucleotide sequence ID" value="NZ_AOGX02000020.1"/>
</dbReference>
<gene>
    <name evidence="1" type="ORF">LEP1GSC202_0327</name>
</gene>
<dbReference type="Proteomes" id="UP000013996">
    <property type="component" value="Unassembled WGS sequence"/>
</dbReference>
<protein>
    <submittedName>
        <fullName evidence="1">Uncharacterized protein</fullName>
    </submittedName>
</protein>
<accession>A0A5E8HBD1</accession>
<proteinExistence type="predicted"/>
<name>A0A5E8HBD1_9LEPT</name>
<comment type="caution">
    <text evidence="1">The sequence shown here is derived from an EMBL/GenBank/DDBJ whole genome shotgun (WGS) entry which is preliminary data.</text>
</comment>
<reference evidence="1 2" key="1">
    <citation type="submission" date="2013-04" db="EMBL/GenBank/DDBJ databases">
        <authorList>
            <person name="Harkins D.M."/>
            <person name="Durkin A.S."/>
            <person name="Brinkac L.M."/>
            <person name="Haft D.H."/>
            <person name="Selengut J.D."/>
            <person name="Sanka R."/>
            <person name="DePew J."/>
            <person name="Purushe J."/>
            <person name="Hartskeerl R.A."/>
            <person name="Ahmed A."/>
            <person name="van der Linden H."/>
            <person name="Goris M.G.A."/>
            <person name="Vinetz J.M."/>
            <person name="Sutton G.G."/>
            <person name="Nierman W.C."/>
            <person name="Fouts D.E."/>
        </authorList>
    </citation>
    <scope>NUCLEOTIDE SEQUENCE [LARGE SCALE GENOMIC DNA]</scope>
    <source>
        <strain evidence="1 2">Sao Paulo</strain>
    </source>
</reference>
<sequence length="187" mass="21773">MKVKLIIFLTYSIIFSFISYCDTPSETDKSFEKCSNVKSDIKVKYTGVYKYVYEDGGGLDENHHIILEDNNGKIRGFYFGTSDDFDQAREGYLPGYFAKEMENICLDSELFTFTIKITESDLFDKPIPLSFKFNPQNIKAKFKKWGINPILRERNYKGNIKTNKIILSFDKNDPIGLEKREFSKIIE</sequence>